<evidence type="ECO:0000256" key="1">
    <source>
        <dbReference type="ARBA" id="ARBA00023015"/>
    </source>
</evidence>
<dbReference type="PANTHER" id="PTHR43537">
    <property type="entry name" value="TRANSCRIPTIONAL REGULATOR, GNTR FAMILY"/>
    <property type="match status" value="1"/>
</dbReference>
<accession>A0A1K0IIZ3</accession>
<dbReference type="InterPro" id="IPR036390">
    <property type="entry name" value="WH_DNA-bd_sf"/>
</dbReference>
<dbReference type="Gene3D" id="1.20.120.530">
    <property type="entry name" value="GntR ligand-binding domain-like"/>
    <property type="match status" value="1"/>
</dbReference>
<dbReference type="SMART" id="SM00895">
    <property type="entry name" value="FCD"/>
    <property type="match status" value="1"/>
</dbReference>
<dbReference type="InterPro" id="IPR008920">
    <property type="entry name" value="TF_FadR/GntR_C"/>
</dbReference>
<dbReference type="InterPro" id="IPR000524">
    <property type="entry name" value="Tscrpt_reg_HTH_GntR"/>
</dbReference>
<evidence type="ECO:0000259" key="5">
    <source>
        <dbReference type="PROSITE" id="PS50949"/>
    </source>
</evidence>
<protein>
    <submittedName>
        <fullName evidence="6">Transcriptional regulator GntR family</fullName>
    </submittedName>
</protein>
<dbReference type="CDD" id="cd07377">
    <property type="entry name" value="WHTH_GntR"/>
    <property type="match status" value="1"/>
</dbReference>
<dbReference type="PANTHER" id="PTHR43537:SF45">
    <property type="entry name" value="GNTR FAMILY REGULATORY PROTEIN"/>
    <property type="match status" value="1"/>
</dbReference>
<dbReference type="Pfam" id="PF00392">
    <property type="entry name" value="GntR"/>
    <property type="match status" value="1"/>
</dbReference>
<feature type="domain" description="HTH gntR-type" evidence="5">
    <location>
        <begin position="19"/>
        <end position="86"/>
    </location>
</feature>
<gene>
    <name evidence="6" type="ORF">CNECB9_3840005</name>
</gene>
<dbReference type="PROSITE" id="PS50949">
    <property type="entry name" value="HTH_GNTR"/>
    <property type="match status" value="1"/>
</dbReference>
<dbReference type="Gene3D" id="1.10.10.10">
    <property type="entry name" value="Winged helix-like DNA-binding domain superfamily/Winged helix DNA-binding domain"/>
    <property type="match status" value="1"/>
</dbReference>
<dbReference type="PRINTS" id="PR00035">
    <property type="entry name" value="HTHGNTR"/>
</dbReference>
<name>A0A1K0IIZ3_CUPNE</name>
<keyword evidence="3" id="KW-0804">Transcription</keyword>
<dbReference type="GO" id="GO:0003700">
    <property type="term" value="F:DNA-binding transcription factor activity"/>
    <property type="evidence" value="ECO:0007669"/>
    <property type="project" value="InterPro"/>
</dbReference>
<dbReference type="AlphaFoldDB" id="A0A1K0IIZ3"/>
<dbReference type="EMBL" id="FMSH01000317">
    <property type="protein sequence ID" value="SCU78855.1"/>
    <property type="molecule type" value="Genomic_DNA"/>
</dbReference>
<dbReference type="SUPFAM" id="SSF46785">
    <property type="entry name" value="Winged helix' DNA-binding domain"/>
    <property type="match status" value="1"/>
</dbReference>
<evidence type="ECO:0000313" key="6">
    <source>
        <dbReference type="EMBL" id="SCU78855.1"/>
    </source>
</evidence>
<dbReference type="GO" id="GO:0003677">
    <property type="term" value="F:DNA binding"/>
    <property type="evidence" value="ECO:0007669"/>
    <property type="project" value="UniProtKB-KW"/>
</dbReference>
<sequence length="233" mass="26164">MPEPVAPKQANMTSSNDVRNLAERVTEQIRQRIVHGEFAPGQRLSEAALSESLQISRNTLRETFRVLTKEGLLKHEPNRGVSVAIPSIAAIIDIYRVRRMIECQAIAQAYPSHPARKHLREAVETGLRCRDSGDWQGAGTANMEFHMAIVELADSERLNVMFSHLLAELRLAFGMLQDPEFLHGPYVEMNQHILQLFESGKLAECAAALNDYLAQSERIVLSVCARHPIFKGR</sequence>
<evidence type="ECO:0000256" key="4">
    <source>
        <dbReference type="SAM" id="MobiDB-lite"/>
    </source>
</evidence>
<organism evidence="6">
    <name type="scientific">Cupriavidus necator</name>
    <name type="common">Alcaligenes eutrophus</name>
    <name type="synonym">Ralstonia eutropha</name>
    <dbReference type="NCBI Taxonomy" id="106590"/>
    <lineage>
        <taxon>Bacteria</taxon>
        <taxon>Pseudomonadati</taxon>
        <taxon>Pseudomonadota</taxon>
        <taxon>Betaproteobacteria</taxon>
        <taxon>Burkholderiales</taxon>
        <taxon>Burkholderiaceae</taxon>
        <taxon>Cupriavidus</taxon>
    </lineage>
</organism>
<feature type="region of interest" description="Disordered" evidence="4">
    <location>
        <begin position="1"/>
        <end position="20"/>
    </location>
</feature>
<dbReference type="SUPFAM" id="SSF48008">
    <property type="entry name" value="GntR ligand-binding domain-like"/>
    <property type="match status" value="1"/>
</dbReference>
<evidence type="ECO:0000256" key="3">
    <source>
        <dbReference type="ARBA" id="ARBA00023163"/>
    </source>
</evidence>
<keyword evidence="2" id="KW-0238">DNA-binding</keyword>
<reference evidence="6" key="1">
    <citation type="submission" date="2016-09" db="EMBL/GenBank/DDBJ databases">
        <authorList>
            <person name="Capua I."/>
            <person name="De Benedictis P."/>
            <person name="Joannis T."/>
            <person name="Lombin L.H."/>
            <person name="Cattoli G."/>
        </authorList>
    </citation>
    <scope>NUCLEOTIDE SEQUENCE</scope>
    <source>
        <strain evidence="6">B9</strain>
    </source>
</reference>
<keyword evidence="1" id="KW-0805">Transcription regulation</keyword>
<dbReference type="Pfam" id="PF07729">
    <property type="entry name" value="FCD"/>
    <property type="match status" value="1"/>
</dbReference>
<proteinExistence type="predicted"/>
<dbReference type="InterPro" id="IPR036388">
    <property type="entry name" value="WH-like_DNA-bd_sf"/>
</dbReference>
<dbReference type="SMART" id="SM00345">
    <property type="entry name" value="HTH_GNTR"/>
    <property type="match status" value="1"/>
</dbReference>
<dbReference type="InterPro" id="IPR011711">
    <property type="entry name" value="GntR_C"/>
</dbReference>
<evidence type="ECO:0000256" key="2">
    <source>
        <dbReference type="ARBA" id="ARBA00023125"/>
    </source>
</evidence>